<gene>
    <name evidence="2" type="ORF">FNV43_RR20730</name>
</gene>
<keyword evidence="1" id="KW-0472">Membrane</keyword>
<accession>A0A8K0E1Q4</accession>
<keyword evidence="1" id="KW-0812">Transmembrane</keyword>
<keyword evidence="1" id="KW-1133">Transmembrane helix</keyword>
<comment type="caution">
    <text evidence="2">The sequence shown here is derived from an EMBL/GenBank/DDBJ whole genome shotgun (WGS) entry which is preliminary data.</text>
</comment>
<dbReference type="AlphaFoldDB" id="A0A8K0E1Q4"/>
<evidence type="ECO:0000256" key="1">
    <source>
        <dbReference type="SAM" id="Phobius"/>
    </source>
</evidence>
<organism evidence="2 3">
    <name type="scientific">Rhamnella rubrinervis</name>
    <dbReference type="NCBI Taxonomy" id="2594499"/>
    <lineage>
        <taxon>Eukaryota</taxon>
        <taxon>Viridiplantae</taxon>
        <taxon>Streptophyta</taxon>
        <taxon>Embryophyta</taxon>
        <taxon>Tracheophyta</taxon>
        <taxon>Spermatophyta</taxon>
        <taxon>Magnoliopsida</taxon>
        <taxon>eudicotyledons</taxon>
        <taxon>Gunneridae</taxon>
        <taxon>Pentapetalae</taxon>
        <taxon>rosids</taxon>
        <taxon>fabids</taxon>
        <taxon>Rosales</taxon>
        <taxon>Rhamnaceae</taxon>
        <taxon>rhamnoid group</taxon>
        <taxon>Rhamneae</taxon>
        <taxon>Rhamnella</taxon>
    </lineage>
</organism>
<reference evidence="2" key="1">
    <citation type="submission" date="2020-03" db="EMBL/GenBank/DDBJ databases">
        <title>A high-quality chromosome-level genome assembly of a woody plant with both climbing and erect habits, Rhamnella rubrinervis.</title>
        <authorList>
            <person name="Lu Z."/>
            <person name="Yang Y."/>
            <person name="Zhu X."/>
            <person name="Sun Y."/>
        </authorList>
    </citation>
    <scope>NUCLEOTIDE SEQUENCE</scope>
    <source>
        <strain evidence="2">BYM</strain>
        <tissue evidence="2">Leaf</tissue>
    </source>
</reference>
<name>A0A8K0E1Q4_9ROSA</name>
<feature type="transmembrane region" description="Helical" evidence="1">
    <location>
        <begin position="91"/>
        <end position="110"/>
    </location>
</feature>
<dbReference type="Proteomes" id="UP000796880">
    <property type="component" value="Unassembled WGS sequence"/>
</dbReference>
<proteinExistence type="predicted"/>
<keyword evidence="3" id="KW-1185">Reference proteome</keyword>
<dbReference type="EMBL" id="VOIH02000009">
    <property type="protein sequence ID" value="KAF3437974.1"/>
    <property type="molecule type" value="Genomic_DNA"/>
</dbReference>
<sequence>MGAGLEVGWASLGLGRPGAWSGPMLELGWARERGCALMGRGGAWTERALGFYGPKMRVWSSLGGLGLGMWTGLLSPLGFSWDGALDWGSGLGLGAGTGYTLLGFLLLGLASGAGLRWGRGIEVVAAL</sequence>
<feature type="transmembrane region" description="Helical" evidence="1">
    <location>
        <begin position="58"/>
        <end position="79"/>
    </location>
</feature>
<protein>
    <submittedName>
        <fullName evidence="2">Uncharacterized protein</fullName>
    </submittedName>
</protein>
<evidence type="ECO:0000313" key="3">
    <source>
        <dbReference type="Proteomes" id="UP000796880"/>
    </source>
</evidence>
<evidence type="ECO:0000313" key="2">
    <source>
        <dbReference type="EMBL" id="KAF3437974.1"/>
    </source>
</evidence>